<reference evidence="2" key="2">
    <citation type="submission" date="2016-04" db="EMBL/GenBank/DDBJ databases">
        <title>First Complete Genome Sequence of a Subdivision 6 Acidobacterium.</title>
        <authorList>
            <person name="Huang S."/>
            <person name="Vieira S."/>
            <person name="Bunk B."/>
            <person name="Riedel T."/>
            <person name="Sproeer C."/>
            <person name="Overmann J."/>
        </authorList>
    </citation>
    <scope>NUCLEOTIDE SEQUENCE [LARGE SCALE GENOMIC DNA]</scope>
    <source>
        <strain evidence="2">DSM 100886 HEG_-6_39</strain>
    </source>
</reference>
<accession>A0A143PN54</accession>
<dbReference type="Proteomes" id="UP000076079">
    <property type="component" value="Chromosome"/>
</dbReference>
<proteinExistence type="predicted"/>
<name>A0A143PN54_LUTPR</name>
<keyword evidence="2" id="KW-1185">Reference proteome</keyword>
<gene>
    <name evidence="1" type="ORF">LuPra_03295</name>
</gene>
<organism evidence="1 2">
    <name type="scientific">Luteitalea pratensis</name>
    <dbReference type="NCBI Taxonomy" id="1855912"/>
    <lineage>
        <taxon>Bacteria</taxon>
        <taxon>Pseudomonadati</taxon>
        <taxon>Acidobacteriota</taxon>
        <taxon>Vicinamibacteria</taxon>
        <taxon>Vicinamibacterales</taxon>
        <taxon>Vicinamibacteraceae</taxon>
        <taxon>Luteitalea</taxon>
    </lineage>
</organism>
<reference evidence="1 2" key="1">
    <citation type="journal article" date="2016" name="Genome Announc.">
        <title>First Complete Genome Sequence of a Subdivision 6 Acidobacterium Strain.</title>
        <authorList>
            <person name="Huang S."/>
            <person name="Vieira S."/>
            <person name="Bunk B."/>
            <person name="Riedel T."/>
            <person name="Sproer C."/>
            <person name="Overmann J."/>
        </authorList>
    </citation>
    <scope>NUCLEOTIDE SEQUENCE [LARGE SCALE GENOMIC DNA]</scope>
    <source>
        <strain evidence="2">DSM 100886 HEG_-6_39</strain>
    </source>
</reference>
<evidence type="ECO:0000313" key="2">
    <source>
        <dbReference type="Proteomes" id="UP000076079"/>
    </source>
</evidence>
<sequence length="208" mass="22615">MISRRHVWPLIFASLLALLPTMQRGYVGGVDSVEKVTSARLPGEVAGVASVDKQRTGGWMANTYGADSWAERTYQVPGKGDVGLFVARGFDMKKLYHHPELGVLRGRTFAPADTMALSDKPDQIVHVLQSASSQESAVYALIHDGRWVDNPYALQLSSAVTTLWTGPKPLTLVFAYGPVLANGQPSPFTAELLRTAVRTLSPAQSERH</sequence>
<evidence type="ECO:0008006" key="3">
    <source>
        <dbReference type="Google" id="ProtNLM"/>
    </source>
</evidence>
<dbReference type="RefSeq" id="WP_110171747.1">
    <property type="nucleotide sequence ID" value="NZ_CP015136.1"/>
</dbReference>
<evidence type="ECO:0000313" key="1">
    <source>
        <dbReference type="EMBL" id="AMY10067.1"/>
    </source>
</evidence>
<dbReference type="KEGG" id="abac:LuPra_03295"/>
<dbReference type="OrthoDB" id="5564908at2"/>
<dbReference type="AlphaFoldDB" id="A0A143PN54"/>
<protein>
    <recommendedName>
        <fullName evidence="3">Methanolan biosynthesis EpsI domain-containing protein</fullName>
    </recommendedName>
</protein>
<dbReference type="STRING" id="1855912.LuPra_03295"/>
<dbReference type="EMBL" id="CP015136">
    <property type="protein sequence ID" value="AMY10067.1"/>
    <property type="molecule type" value="Genomic_DNA"/>
</dbReference>